<evidence type="ECO:0000313" key="17">
    <source>
        <dbReference type="EMBL" id="UYQ92622.1"/>
    </source>
</evidence>
<proteinExistence type="predicted"/>
<dbReference type="GO" id="GO:0016301">
    <property type="term" value="F:kinase activity"/>
    <property type="evidence" value="ECO:0007669"/>
    <property type="project" value="UniProtKB-KW"/>
</dbReference>
<dbReference type="PROSITE" id="PS50109">
    <property type="entry name" value="HIS_KIN"/>
    <property type="match status" value="1"/>
</dbReference>
<dbReference type="InterPro" id="IPR003660">
    <property type="entry name" value="HAMP_dom"/>
</dbReference>
<reference evidence="17" key="1">
    <citation type="submission" date="2022-10" db="EMBL/GenBank/DDBJ databases">
        <title>Chitinophaga sp. nov., isolated from soil.</title>
        <authorList>
            <person name="Jeon C.O."/>
        </authorList>
    </citation>
    <scope>NUCLEOTIDE SEQUENCE</scope>
    <source>
        <strain evidence="17">R8</strain>
    </source>
</reference>
<dbReference type="SMART" id="SM00304">
    <property type="entry name" value="HAMP"/>
    <property type="match status" value="1"/>
</dbReference>
<evidence type="ECO:0000256" key="14">
    <source>
        <dbReference type="SAM" id="Phobius"/>
    </source>
</evidence>
<dbReference type="Gene3D" id="6.10.340.10">
    <property type="match status" value="1"/>
</dbReference>
<dbReference type="InterPro" id="IPR036890">
    <property type="entry name" value="HATPase_C_sf"/>
</dbReference>
<keyword evidence="5" id="KW-0597">Phosphoprotein</keyword>
<keyword evidence="7 14" id="KW-0812">Transmembrane</keyword>
<feature type="domain" description="HAMP" evidence="16">
    <location>
        <begin position="180"/>
        <end position="232"/>
    </location>
</feature>
<keyword evidence="18" id="KW-1185">Reference proteome</keyword>
<evidence type="ECO:0000256" key="2">
    <source>
        <dbReference type="ARBA" id="ARBA00004651"/>
    </source>
</evidence>
<dbReference type="RefSeq" id="WP_264280858.1">
    <property type="nucleotide sequence ID" value="NZ_CP107006.1"/>
</dbReference>
<dbReference type="Gene3D" id="1.10.287.130">
    <property type="match status" value="1"/>
</dbReference>
<name>A0ABY6IZ04_9BACT</name>
<dbReference type="InterPro" id="IPR036097">
    <property type="entry name" value="HisK_dim/P_sf"/>
</dbReference>
<evidence type="ECO:0000259" key="15">
    <source>
        <dbReference type="PROSITE" id="PS50109"/>
    </source>
</evidence>
<keyword evidence="13 14" id="KW-0472">Membrane</keyword>
<dbReference type="SMART" id="SM00388">
    <property type="entry name" value="HisKA"/>
    <property type="match status" value="1"/>
</dbReference>
<evidence type="ECO:0000256" key="13">
    <source>
        <dbReference type="ARBA" id="ARBA00023136"/>
    </source>
</evidence>
<dbReference type="CDD" id="cd00082">
    <property type="entry name" value="HisKA"/>
    <property type="match status" value="1"/>
</dbReference>
<dbReference type="PANTHER" id="PTHR45528">
    <property type="entry name" value="SENSOR HISTIDINE KINASE CPXA"/>
    <property type="match status" value="1"/>
</dbReference>
<evidence type="ECO:0000256" key="10">
    <source>
        <dbReference type="ARBA" id="ARBA00022840"/>
    </source>
</evidence>
<keyword evidence="9 17" id="KW-0418">Kinase</keyword>
<dbReference type="Proteomes" id="UP001162741">
    <property type="component" value="Chromosome"/>
</dbReference>
<evidence type="ECO:0000256" key="6">
    <source>
        <dbReference type="ARBA" id="ARBA00022679"/>
    </source>
</evidence>
<keyword evidence="6" id="KW-0808">Transferase</keyword>
<keyword evidence="4" id="KW-1003">Cell membrane</keyword>
<feature type="transmembrane region" description="Helical" evidence="14">
    <location>
        <begin position="155"/>
        <end position="178"/>
    </location>
</feature>
<keyword evidence="12" id="KW-0902">Two-component regulatory system</keyword>
<dbReference type="CDD" id="cd06225">
    <property type="entry name" value="HAMP"/>
    <property type="match status" value="1"/>
</dbReference>
<dbReference type="Gene3D" id="3.30.565.10">
    <property type="entry name" value="Histidine kinase-like ATPase, C-terminal domain"/>
    <property type="match status" value="1"/>
</dbReference>
<dbReference type="Pfam" id="PF00512">
    <property type="entry name" value="HisKA"/>
    <property type="match status" value="1"/>
</dbReference>
<evidence type="ECO:0000256" key="12">
    <source>
        <dbReference type="ARBA" id="ARBA00023012"/>
    </source>
</evidence>
<dbReference type="InterPro" id="IPR003594">
    <property type="entry name" value="HATPase_dom"/>
</dbReference>
<evidence type="ECO:0000259" key="16">
    <source>
        <dbReference type="PROSITE" id="PS50885"/>
    </source>
</evidence>
<dbReference type="EMBL" id="CP107006">
    <property type="protein sequence ID" value="UYQ92622.1"/>
    <property type="molecule type" value="Genomic_DNA"/>
</dbReference>
<comment type="subcellular location">
    <subcellularLocation>
        <location evidence="2">Cell membrane</location>
        <topology evidence="2">Multi-pass membrane protein</topology>
    </subcellularLocation>
</comment>
<evidence type="ECO:0000256" key="4">
    <source>
        <dbReference type="ARBA" id="ARBA00022475"/>
    </source>
</evidence>
<keyword evidence="10" id="KW-0067">ATP-binding</keyword>
<evidence type="ECO:0000256" key="5">
    <source>
        <dbReference type="ARBA" id="ARBA00022553"/>
    </source>
</evidence>
<dbReference type="Pfam" id="PF00672">
    <property type="entry name" value="HAMP"/>
    <property type="match status" value="1"/>
</dbReference>
<protein>
    <recommendedName>
        <fullName evidence="3">histidine kinase</fullName>
        <ecNumber evidence="3">2.7.13.3</ecNumber>
    </recommendedName>
</protein>
<evidence type="ECO:0000256" key="1">
    <source>
        <dbReference type="ARBA" id="ARBA00000085"/>
    </source>
</evidence>
<dbReference type="SUPFAM" id="SSF47384">
    <property type="entry name" value="Homodimeric domain of signal transducing histidine kinase"/>
    <property type="match status" value="1"/>
</dbReference>
<gene>
    <name evidence="17" type="ORF">MKQ68_21300</name>
</gene>
<dbReference type="InterPro" id="IPR003661">
    <property type="entry name" value="HisK_dim/P_dom"/>
</dbReference>
<dbReference type="InterPro" id="IPR050398">
    <property type="entry name" value="HssS/ArlS-like"/>
</dbReference>
<evidence type="ECO:0000256" key="11">
    <source>
        <dbReference type="ARBA" id="ARBA00022989"/>
    </source>
</evidence>
<organism evidence="17 18">
    <name type="scientific">Chitinophaga horti</name>
    <dbReference type="NCBI Taxonomy" id="2920382"/>
    <lineage>
        <taxon>Bacteria</taxon>
        <taxon>Pseudomonadati</taxon>
        <taxon>Bacteroidota</taxon>
        <taxon>Chitinophagia</taxon>
        <taxon>Chitinophagales</taxon>
        <taxon>Chitinophagaceae</taxon>
        <taxon>Chitinophaga</taxon>
    </lineage>
</organism>
<dbReference type="SMART" id="SM00387">
    <property type="entry name" value="HATPase_c"/>
    <property type="match status" value="1"/>
</dbReference>
<evidence type="ECO:0000256" key="8">
    <source>
        <dbReference type="ARBA" id="ARBA00022741"/>
    </source>
</evidence>
<dbReference type="SUPFAM" id="SSF158472">
    <property type="entry name" value="HAMP domain-like"/>
    <property type="match status" value="1"/>
</dbReference>
<feature type="transmembrane region" description="Helical" evidence="14">
    <location>
        <begin position="7"/>
        <end position="29"/>
    </location>
</feature>
<evidence type="ECO:0000256" key="3">
    <source>
        <dbReference type="ARBA" id="ARBA00012438"/>
    </source>
</evidence>
<dbReference type="Pfam" id="PF02518">
    <property type="entry name" value="HATPase_c"/>
    <property type="match status" value="1"/>
</dbReference>
<evidence type="ECO:0000313" key="18">
    <source>
        <dbReference type="Proteomes" id="UP001162741"/>
    </source>
</evidence>
<dbReference type="PROSITE" id="PS50885">
    <property type="entry name" value="HAMP"/>
    <property type="match status" value="1"/>
</dbReference>
<sequence length="453" mass="51669">MKLRKKILRSFSFFFILILGFTLGSVYYISSINRQQGFYERIKDLNITVLKLLSTAERIDKSLIDNFDETTIYTLHDEKILLFDSTGKNIYTSIDDAKIPYARGLLRELRDNHRNEITQSEGKFDIVAHTIYHNGKKYFAIGKAYDKAGRDNLHFLAWLLIIIFIISLSLSFFVTLFLSKQITQPITLLTRQVDRISATNLEKVAVPASTDEIASLATGFNNMLSRVDESFTYQKNFIQHVSHELKNPIAVLIANIERGLHDDSPEVRKQSLEFQKEGLMQIAGVINTLIAISRYDTDTPQKFTDTVHIDELLFECTDELQVIYPQSRFGFNTADSIQSTDDMEVRGDARMLKLAFYNLLKNATEYAADGAASMEVSREDDWLQLRILNDGETIPKEEQAFLFGYFFRGSNSRNKSGIGLGLVMCARIFRLHGATVTYSIAEGRNCFTLRLPS</sequence>
<keyword evidence="8" id="KW-0547">Nucleotide-binding</keyword>
<dbReference type="InterPro" id="IPR005467">
    <property type="entry name" value="His_kinase_dom"/>
</dbReference>
<dbReference type="PANTHER" id="PTHR45528:SF1">
    <property type="entry name" value="SENSOR HISTIDINE KINASE CPXA"/>
    <property type="match status" value="1"/>
</dbReference>
<evidence type="ECO:0000256" key="9">
    <source>
        <dbReference type="ARBA" id="ARBA00022777"/>
    </source>
</evidence>
<keyword evidence="11 14" id="KW-1133">Transmembrane helix</keyword>
<dbReference type="SUPFAM" id="SSF55874">
    <property type="entry name" value="ATPase domain of HSP90 chaperone/DNA topoisomerase II/histidine kinase"/>
    <property type="match status" value="1"/>
</dbReference>
<feature type="domain" description="Histidine kinase" evidence="15">
    <location>
        <begin position="240"/>
        <end position="453"/>
    </location>
</feature>
<comment type="catalytic activity">
    <reaction evidence="1">
        <text>ATP + protein L-histidine = ADP + protein N-phospho-L-histidine.</text>
        <dbReference type="EC" id="2.7.13.3"/>
    </reaction>
</comment>
<dbReference type="EC" id="2.7.13.3" evidence="3"/>
<accession>A0ABY6IZ04</accession>
<evidence type="ECO:0000256" key="7">
    <source>
        <dbReference type="ARBA" id="ARBA00022692"/>
    </source>
</evidence>